<proteinExistence type="predicted"/>
<dbReference type="EMBL" id="FTNY01000004">
    <property type="protein sequence ID" value="SIS37309.1"/>
    <property type="molecule type" value="Genomic_DNA"/>
</dbReference>
<accession>A0A1N7IJP3</accession>
<dbReference type="AlphaFoldDB" id="A0A1N7IJP3"/>
<reference evidence="2" key="1">
    <citation type="submission" date="2017-01" db="EMBL/GenBank/DDBJ databases">
        <authorList>
            <person name="Varghese N."/>
            <person name="Submissions S."/>
        </authorList>
    </citation>
    <scope>NUCLEOTIDE SEQUENCE [LARGE SCALE GENOMIC DNA]</scope>
    <source>
        <strain evidence="2">DSM 17126</strain>
    </source>
</reference>
<keyword evidence="2" id="KW-1185">Reference proteome</keyword>
<evidence type="ECO:0000313" key="2">
    <source>
        <dbReference type="Proteomes" id="UP000186373"/>
    </source>
</evidence>
<protein>
    <submittedName>
        <fullName evidence="1">Uncharacterized protein</fullName>
    </submittedName>
</protein>
<sequence>MYYKLNLNLTRLGENPIPIEKLLYLWELNNIYERTK</sequence>
<dbReference type="Proteomes" id="UP000186373">
    <property type="component" value="Unassembled WGS sequence"/>
</dbReference>
<gene>
    <name evidence="1" type="ORF">SAMN05421639_10467</name>
</gene>
<name>A0A1N7IJP3_9FLAO</name>
<evidence type="ECO:0000313" key="1">
    <source>
        <dbReference type="EMBL" id="SIS37309.1"/>
    </source>
</evidence>
<organism evidence="1 2">
    <name type="scientific">Chryseobacterium shigense</name>
    <dbReference type="NCBI Taxonomy" id="297244"/>
    <lineage>
        <taxon>Bacteria</taxon>
        <taxon>Pseudomonadati</taxon>
        <taxon>Bacteroidota</taxon>
        <taxon>Flavobacteriia</taxon>
        <taxon>Flavobacteriales</taxon>
        <taxon>Weeksellaceae</taxon>
        <taxon>Chryseobacterium group</taxon>
        <taxon>Chryseobacterium</taxon>
    </lineage>
</organism>